<dbReference type="Pfam" id="PF07715">
    <property type="entry name" value="Plug"/>
    <property type="match status" value="1"/>
</dbReference>
<evidence type="ECO:0000259" key="12">
    <source>
        <dbReference type="Pfam" id="PF07715"/>
    </source>
</evidence>
<keyword evidence="2 8" id="KW-0813">Transport</keyword>
<gene>
    <name evidence="13" type="ordered locus">Sala_2379</name>
</gene>
<comment type="subcellular location">
    <subcellularLocation>
        <location evidence="1 8">Cell outer membrane</location>
        <topology evidence="1 8">Multi-pass membrane protein</topology>
    </subcellularLocation>
</comment>
<feature type="signal peptide" evidence="10">
    <location>
        <begin position="1"/>
        <end position="35"/>
    </location>
</feature>
<keyword evidence="4 8" id="KW-0812">Transmembrane</keyword>
<feature type="domain" description="TonB-dependent receptor-like beta-barrel" evidence="11">
    <location>
        <begin position="447"/>
        <end position="990"/>
    </location>
</feature>
<proteinExistence type="inferred from homology"/>
<evidence type="ECO:0000256" key="1">
    <source>
        <dbReference type="ARBA" id="ARBA00004571"/>
    </source>
</evidence>
<keyword evidence="13" id="KW-0675">Receptor</keyword>
<dbReference type="Gene3D" id="2.170.130.10">
    <property type="entry name" value="TonB-dependent receptor, plug domain"/>
    <property type="match status" value="1"/>
</dbReference>
<dbReference type="STRING" id="317655.Sala_2379"/>
<dbReference type="eggNOG" id="COG1629">
    <property type="taxonomic scope" value="Bacteria"/>
</dbReference>
<dbReference type="AlphaFoldDB" id="Q1GQI4"/>
<evidence type="ECO:0000256" key="4">
    <source>
        <dbReference type="ARBA" id="ARBA00022692"/>
    </source>
</evidence>
<dbReference type="InterPro" id="IPR039426">
    <property type="entry name" value="TonB-dep_rcpt-like"/>
</dbReference>
<dbReference type="HOGENOM" id="CLU_010745_0_0_5"/>
<dbReference type="InterPro" id="IPR012910">
    <property type="entry name" value="Plug_dom"/>
</dbReference>
<evidence type="ECO:0000313" key="14">
    <source>
        <dbReference type="Proteomes" id="UP000006578"/>
    </source>
</evidence>
<dbReference type="KEGG" id="sal:Sala_2379"/>
<evidence type="ECO:0000256" key="9">
    <source>
        <dbReference type="RuleBase" id="RU003357"/>
    </source>
</evidence>
<evidence type="ECO:0000256" key="5">
    <source>
        <dbReference type="ARBA" id="ARBA00023077"/>
    </source>
</evidence>
<evidence type="ECO:0000256" key="3">
    <source>
        <dbReference type="ARBA" id="ARBA00022452"/>
    </source>
</evidence>
<dbReference type="Proteomes" id="UP000006578">
    <property type="component" value="Chromosome"/>
</dbReference>
<keyword evidence="7 8" id="KW-0998">Cell outer membrane</keyword>
<keyword evidence="14" id="KW-1185">Reference proteome</keyword>
<dbReference type="PROSITE" id="PS52016">
    <property type="entry name" value="TONB_DEPENDENT_REC_3"/>
    <property type="match status" value="1"/>
</dbReference>
<evidence type="ECO:0000256" key="2">
    <source>
        <dbReference type="ARBA" id="ARBA00022448"/>
    </source>
</evidence>
<keyword evidence="5 9" id="KW-0798">TonB box</keyword>
<sequence length="1034" mass="110307">MGARSQVFPAQVFSAQAFLAATASAIALTASPAMAQPDGEEIVVTGSRIAKSEFTSADPIQIIDPEAAKRQGQVQLADMLRSAPAAQGSIQISSAISNRFVANGGNDVQSLSLRGLGAERTLVLINGRRAGPAGIRGAVAPFDLNVLPLSVVRQVEVLKTGASSIYGSDAVAGVVNVLTRDDLDGFEGGGFSSITEHGGGESYGADASFGKKFDRGHVFATVDVFRQQNLTRRDRDFLFCSEEYLKREADGSRADIIDFRTGQPACSSTLGNAIVFADFSGVDENGFPTFGPGLIAPNGQAIFAGQYGAGFAAVGIPINAYNPIGVFGPADFFGVNFDGPSTGALNQFERVEQDSDVFSAVSRVSAFADGAYEVTDSATAYGEFLFSNRKSVNNGFQRIELDQFTGASFLPFFLCDPTQFNCDPGDLGDPFNAEFGGNIILRPRVLVKSESEADVDYYRGVLGLRGDLGGGWKWDVHGQHSRSDASYTQHVIYRDAIASQTLRTRSCVGTVTAIRGADCIDIDFTDPRVLSGDFTAEERTFLMGRETGRTLFKQSSAEALLTGKLFDLPAGPVGAAFGATIRRDEINDTPGDATLAGNVANFTTSGITAGRTVSKELFGEVELPLIEGVPMVERLTLSGAARYTHVEATRRDGVSDRFSDTTWKVGADWAVTDWLRLRGTWGTSFRAPALFELFLEDQTGFLGQQAIDPCIQTAARLAAGAISQRVFDNCAADGIAPDYAGGLGPATIVSGGGIGRLEPETSTAKTVSLILTPDLSGALWGGLRTRLAVDYFDIKVWQEITLLGAGNILAGCYDSAFFPDEPLCGLFTRAAAGPDAGSIASVTDRYVNISRQRNRGVDLSLALDQDLGRLGSLAFRAQMTWQVEDKVALFPSMTIDDNGTIGNPKWVGDFTLGWTKHKWTLFYGLDVTGAASNMAELLRAQGGDPCRTSSFRPGGRFCPDVSVPATFYHSLSLSRDVAERFRITLGIANLFDTPPPRVSTVVTATPPVIGQAPAFGTQYDYLGRRMFLSVRGKI</sequence>
<evidence type="ECO:0000313" key="13">
    <source>
        <dbReference type="EMBL" id="ABF54088.1"/>
    </source>
</evidence>
<dbReference type="RefSeq" id="WP_011542663.1">
    <property type="nucleotide sequence ID" value="NC_008048.1"/>
</dbReference>
<protein>
    <submittedName>
        <fullName evidence="13">TonB-dependent receptor</fullName>
    </submittedName>
</protein>
<dbReference type="EMBL" id="CP000356">
    <property type="protein sequence ID" value="ABF54088.1"/>
    <property type="molecule type" value="Genomic_DNA"/>
</dbReference>
<accession>Q1GQI4</accession>
<evidence type="ECO:0000256" key="10">
    <source>
        <dbReference type="SAM" id="SignalP"/>
    </source>
</evidence>
<dbReference type="InterPro" id="IPR037066">
    <property type="entry name" value="Plug_dom_sf"/>
</dbReference>
<feature type="chain" id="PRO_5004189518" evidence="10">
    <location>
        <begin position="36"/>
        <end position="1034"/>
    </location>
</feature>
<evidence type="ECO:0000259" key="11">
    <source>
        <dbReference type="Pfam" id="PF00593"/>
    </source>
</evidence>
<organism evidence="13 14">
    <name type="scientific">Sphingopyxis alaskensis (strain DSM 13593 / LMG 18877 / RB2256)</name>
    <name type="common">Sphingomonas alaskensis</name>
    <dbReference type="NCBI Taxonomy" id="317655"/>
    <lineage>
        <taxon>Bacteria</taxon>
        <taxon>Pseudomonadati</taxon>
        <taxon>Pseudomonadota</taxon>
        <taxon>Alphaproteobacteria</taxon>
        <taxon>Sphingomonadales</taxon>
        <taxon>Sphingomonadaceae</taxon>
        <taxon>Sphingopyxis</taxon>
    </lineage>
</organism>
<reference evidence="13 14" key="1">
    <citation type="journal article" date="2009" name="Proc. Natl. Acad. Sci. U.S.A.">
        <title>The genomic basis of trophic strategy in marine bacteria.</title>
        <authorList>
            <person name="Lauro F.M."/>
            <person name="McDougald D."/>
            <person name="Thomas T."/>
            <person name="Williams T.J."/>
            <person name="Egan S."/>
            <person name="Rice S."/>
            <person name="DeMaere M.Z."/>
            <person name="Ting L."/>
            <person name="Ertan H."/>
            <person name="Johnson J."/>
            <person name="Ferriera S."/>
            <person name="Lapidus A."/>
            <person name="Anderson I."/>
            <person name="Kyrpides N."/>
            <person name="Munk A.C."/>
            <person name="Detter C."/>
            <person name="Han C.S."/>
            <person name="Brown M.V."/>
            <person name="Robb F.T."/>
            <person name="Kjelleberg S."/>
            <person name="Cavicchioli R."/>
        </authorList>
    </citation>
    <scope>NUCLEOTIDE SEQUENCE [LARGE SCALE GENOMIC DNA]</scope>
    <source>
        <strain evidence="14">DSM 13593 / LMG 18877 / RB2256</strain>
    </source>
</reference>
<dbReference type="InterPro" id="IPR036942">
    <property type="entry name" value="Beta-barrel_TonB_sf"/>
</dbReference>
<dbReference type="InterPro" id="IPR000531">
    <property type="entry name" value="Beta-barrel_TonB"/>
</dbReference>
<dbReference type="GO" id="GO:0009279">
    <property type="term" value="C:cell outer membrane"/>
    <property type="evidence" value="ECO:0007669"/>
    <property type="project" value="UniProtKB-SubCell"/>
</dbReference>
<keyword evidence="3 8" id="KW-1134">Transmembrane beta strand</keyword>
<dbReference type="PANTHER" id="PTHR47234">
    <property type="match status" value="1"/>
</dbReference>
<dbReference type="eggNOG" id="COG4771">
    <property type="taxonomic scope" value="Bacteria"/>
</dbReference>
<comment type="similarity">
    <text evidence="8 9">Belongs to the TonB-dependent receptor family.</text>
</comment>
<evidence type="ECO:0000256" key="7">
    <source>
        <dbReference type="ARBA" id="ARBA00023237"/>
    </source>
</evidence>
<feature type="domain" description="TonB-dependent receptor plug" evidence="12">
    <location>
        <begin position="56"/>
        <end position="174"/>
    </location>
</feature>
<evidence type="ECO:0000256" key="8">
    <source>
        <dbReference type="PROSITE-ProRule" id="PRU01360"/>
    </source>
</evidence>
<name>Q1GQI4_SPHAL</name>
<evidence type="ECO:0000256" key="6">
    <source>
        <dbReference type="ARBA" id="ARBA00023136"/>
    </source>
</evidence>
<dbReference type="Pfam" id="PF00593">
    <property type="entry name" value="TonB_dep_Rec_b-barrel"/>
    <property type="match status" value="1"/>
</dbReference>
<keyword evidence="10" id="KW-0732">Signal</keyword>
<dbReference type="Gene3D" id="2.40.170.20">
    <property type="entry name" value="TonB-dependent receptor, beta-barrel domain"/>
    <property type="match status" value="1"/>
</dbReference>
<keyword evidence="6 8" id="KW-0472">Membrane</keyword>
<dbReference type="SUPFAM" id="SSF56935">
    <property type="entry name" value="Porins"/>
    <property type="match status" value="1"/>
</dbReference>
<dbReference type="PANTHER" id="PTHR47234:SF3">
    <property type="entry name" value="SECRETIN_TONB SHORT N-TERMINAL DOMAIN-CONTAINING PROTEIN"/>
    <property type="match status" value="1"/>
</dbReference>